<dbReference type="EMBL" id="KK583193">
    <property type="protein sequence ID" value="KDO33190.1"/>
    <property type="molecule type" value="Genomic_DNA"/>
</dbReference>
<dbReference type="PANTHER" id="PTHR30344:SF1">
    <property type="entry name" value="6-PHOSPHOGLUCONOLACTONASE"/>
    <property type="match status" value="1"/>
</dbReference>
<evidence type="ECO:0000256" key="2">
    <source>
        <dbReference type="SAM" id="SignalP"/>
    </source>
</evidence>
<dbReference type="Pfam" id="PF10282">
    <property type="entry name" value="Lactonase"/>
    <property type="match status" value="1"/>
</dbReference>
<dbReference type="GeneID" id="24124573"/>
<dbReference type="InterPro" id="IPR019405">
    <property type="entry name" value="Lactonase_7-beta_prop"/>
</dbReference>
<dbReference type="InterPro" id="IPR050282">
    <property type="entry name" value="Cycloisomerase_2"/>
</dbReference>
<evidence type="ECO:0000313" key="4">
    <source>
        <dbReference type="Proteomes" id="UP000030745"/>
    </source>
</evidence>
<sequence length="370" mass="39726">MRLLLALVLFAVYAAEASPFLFVGSKTNAAVPSPIGLTIYSNSNGHLREVLHQSNVTTGNQPTYLAVTQDRRFLYMTNEVDVGHVASFKIDDAGTSLTLTPLGLAPTASHGPVHIAPTKSGWFVLVASYNVGSVTVMQVDANGLADRIAHQVVFSGGSHVVPGRQDGPHAHCVALSPNDDFVFVTDLGNDRVMQFAFDATTGHLTPNAVPFVDVGPGTLPRHMAFHPNGESLYLTTEASNELKKYAFDAVTGTLTLTASVTTTRATGVLTGAIHVTSSGRFVLVSNRYGAPASDDSIVVYDTETLAHVGTYRTSTWGGPRDFTITDDDFVYVTNENTNSIDTFQLMPDGELRHLPLSQPRPFHPQVIVPF</sequence>
<comment type="similarity">
    <text evidence="1">Belongs to the cycloisomerase 2 family.</text>
</comment>
<keyword evidence="2" id="KW-0732">Signal</keyword>
<proteinExistence type="inferred from homology"/>
<gene>
    <name evidence="3" type="ORF">SPRG_02002</name>
</gene>
<name>A0A067CVE1_SAPPC</name>
<dbReference type="InterPro" id="IPR011048">
    <property type="entry name" value="Haem_d1_sf"/>
</dbReference>
<evidence type="ECO:0000313" key="3">
    <source>
        <dbReference type="EMBL" id="KDO33190.1"/>
    </source>
</evidence>
<dbReference type="Gene3D" id="2.130.10.10">
    <property type="entry name" value="YVTN repeat-like/Quinoprotein amine dehydrogenase"/>
    <property type="match status" value="1"/>
</dbReference>
<dbReference type="InterPro" id="IPR015943">
    <property type="entry name" value="WD40/YVTN_repeat-like_dom_sf"/>
</dbReference>
<evidence type="ECO:0008006" key="5">
    <source>
        <dbReference type="Google" id="ProtNLM"/>
    </source>
</evidence>
<dbReference type="VEuPathDB" id="FungiDB:SPRG_02002"/>
<dbReference type="STRING" id="695850.A0A067CVE1"/>
<feature type="signal peptide" evidence="2">
    <location>
        <begin position="1"/>
        <end position="17"/>
    </location>
</feature>
<organism evidence="3 4">
    <name type="scientific">Saprolegnia parasitica (strain CBS 223.65)</name>
    <dbReference type="NCBI Taxonomy" id="695850"/>
    <lineage>
        <taxon>Eukaryota</taxon>
        <taxon>Sar</taxon>
        <taxon>Stramenopiles</taxon>
        <taxon>Oomycota</taxon>
        <taxon>Saprolegniomycetes</taxon>
        <taxon>Saprolegniales</taxon>
        <taxon>Saprolegniaceae</taxon>
        <taxon>Saprolegnia</taxon>
    </lineage>
</organism>
<dbReference type="KEGG" id="spar:SPRG_02002"/>
<dbReference type="SUPFAM" id="SSF51004">
    <property type="entry name" value="C-terminal (heme d1) domain of cytochrome cd1-nitrite reductase"/>
    <property type="match status" value="1"/>
</dbReference>
<dbReference type="RefSeq" id="XP_012195951.1">
    <property type="nucleotide sequence ID" value="XM_012340561.1"/>
</dbReference>
<dbReference type="AlphaFoldDB" id="A0A067CVE1"/>
<evidence type="ECO:0000256" key="1">
    <source>
        <dbReference type="ARBA" id="ARBA00005564"/>
    </source>
</evidence>
<dbReference type="GO" id="GO:0017057">
    <property type="term" value="F:6-phosphogluconolactonase activity"/>
    <property type="evidence" value="ECO:0007669"/>
    <property type="project" value="TreeGrafter"/>
</dbReference>
<dbReference type="OrthoDB" id="9972196at2759"/>
<protein>
    <recommendedName>
        <fullName evidence="5">6-phosphogluconolactonase</fullName>
    </recommendedName>
</protein>
<keyword evidence="4" id="KW-1185">Reference proteome</keyword>
<dbReference type="Proteomes" id="UP000030745">
    <property type="component" value="Unassembled WGS sequence"/>
</dbReference>
<reference evidence="3 4" key="1">
    <citation type="journal article" date="2013" name="PLoS Genet.">
        <title>Distinctive expansion of potential virulence genes in the genome of the oomycete fish pathogen Saprolegnia parasitica.</title>
        <authorList>
            <person name="Jiang R.H."/>
            <person name="de Bruijn I."/>
            <person name="Haas B.J."/>
            <person name="Belmonte R."/>
            <person name="Lobach L."/>
            <person name="Christie J."/>
            <person name="van den Ackerveken G."/>
            <person name="Bottin A."/>
            <person name="Bulone V."/>
            <person name="Diaz-Moreno S.M."/>
            <person name="Dumas B."/>
            <person name="Fan L."/>
            <person name="Gaulin E."/>
            <person name="Govers F."/>
            <person name="Grenville-Briggs L.J."/>
            <person name="Horner N.R."/>
            <person name="Levin J.Z."/>
            <person name="Mammella M."/>
            <person name="Meijer H.J."/>
            <person name="Morris P."/>
            <person name="Nusbaum C."/>
            <person name="Oome S."/>
            <person name="Phillips A.J."/>
            <person name="van Rooyen D."/>
            <person name="Rzeszutek E."/>
            <person name="Saraiva M."/>
            <person name="Secombes C.J."/>
            <person name="Seidl M.F."/>
            <person name="Snel B."/>
            <person name="Stassen J.H."/>
            <person name="Sykes S."/>
            <person name="Tripathy S."/>
            <person name="van den Berg H."/>
            <person name="Vega-Arreguin J.C."/>
            <person name="Wawra S."/>
            <person name="Young S.K."/>
            <person name="Zeng Q."/>
            <person name="Dieguez-Uribeondo J."/>
            <person name="Russ C."/>
            <person name="Tyler B.M."/>
            <person name="van West P."/>
        </authorList>
    </citation>
    <scope>NUCLEOTIDE SEQUENCE [LARGE SCALE GENOMIC DNA]</scope>
    <source>
        <strain evidence="3 4">CBS 223.65</strain>
    </source>
</reference>
<dbReference type="PANTHER" id="PTHR30344">
    <property type="entry name" value="6-PHOSPHOGLUCONOLACTONASE-RELATED"/>
    <property type="match status" value="1"/>
</dbReference>
<dbReference type="OMA" id="QTVVIWK"/>
<accession>A0A067CVE1</accession>
<feature type="chain" id="PRO_5001634991" description="6-phosphogluconolactonase" evidence="2">
    <location>
        <begin position="18"/>
        <end position="370"/>
    </location>
</feature>